<protein>
    <submittedName>
        <fullName evidence="1">Uncharacterized protein</fullName>
    </submittedName>
</protein>
<name>A0A395NKD3_TRIAR</name>
<organism evidence="1 2">
    <name type="scientific">Trichoderma arundinaceum</name>
    <dbReference type="NCBI Taxonomy" id="490622"/>
    <lineage>
        <taxon>Eukaryota</taxon>
        <taxon>Fungi</taxon>
        <taxon>Dikarya</taxon>
        <taxon>Ascomycota</taxon>
        <taxon>Pezizomycotina</taxon>
        <taxon>Sordariomycetes</taxon>
        <taxon>Hypocreomycetidae</taxon>
        <taxon>Hypocreales</taxon>
        <taxon>Hypocreaceae</taxon>
        <taxon>Trichoderma</taxon>
    </lineage>
</organism>
<dbReference type="EMBL" id="PXOA01000347">
    <property type="protein sequence ID" value="RFU76490.1"/>
    <property type="molecule type" value="Genomic_DNA"/>
</dbReference>
<evidence type="ECO:0000313" key="1">
    <source>
        <dbReference type="EMBL" id="RFU76490.1"/>
    </source>
</evidence>
<dbReference type="AlphaFoldDB" id="A0A395NKD3"/>
<reference evidence="1 2" key="1">
    <citation type="journal article" date="2018" name="PLoS Pathog.">
        <title>Evolution of structural diversity of trichothecenes, a family of toxins produced by plant pathogenic and entomopathogenic fungi.</title>
        <authorList>
            <person name="Proctor R.H."/>
            <person name="McCormick S.P."/>
            <person name="Kim H.S."/>
            <person name="Cardoza R.E."/>
            <person name="Stanley A.M."/>
            <person name="Lindo L."/>
            <person name="Kelly A."/>
            <person name="Brown D.W."/>
            <person name="Lee T."/>
            <person name="Vaughan M.M."/>
            <person name="Alexander N.J."/>
            <person name="Busman M."/>
            <person name="Gutierrez S."/>
        </authorList>
    </citation>
    <scope>NUCLEOTIDE SEQUENCE [LARGE SCALE GENOMIC DNA]</scope>
    <source>
        <strain evidence="1 2">IBT 40837</strain>
    </source>
</reference>
<dbReference type="Proteomes" id="UP000266272">
    <property type="component" value="Unassembled WGS sequence"/>
</dbReference>
<evidence type="ECO:0000313" key="2">
    <source>
        <dbReference type="Proteomes" id="UP000266272"/>
    </source>
</evidence>
<gene>
    <name evidence="1" type="ORF">TARUN_5753</name>
</gene>
<keyword evidence="2" id="KW-1185">Reference proteome</keyword>
<sequence length="151" mass="15930">MYFLRISSSRSCCLNCGRRGIPMLDTPKSRTHTTTTPQQSAAAATATLRAAAVIVEAIGSAAAHQAVTAAVGAVNIAAAAFAGAASADNAAADDTIARAALRRARGGNDNAWHRHDDFRARFDSLKKRRPVWGHQSLVINIFYAVVADKVV</sequence>
<accession>A0A395NKD3</accession>
<comment type="caution">
    <text evidence="1">The sequence shown here is derived from an EMBL/GenBank/DDBJ whole genome shotgun (WGS) entry which is preliminary data.</text>
</comment>
<proteinExistence type="predicted"/>